<evidence type="ECO:0000259" key="1">
    <source>
        <dbReference type="Pfam" id="PF25372"/>
    </source>
</evidence>
<organism evidence="2">
    <name type="scientific">Culicoides sonorensis</name>
    <name type="common">Biting midge</name>
    <dbReference type="NCBI Taxonomy" id="179676"/>
    <lineage>
        <taxon>Eukaryota</taxon>
        <taxon>Metazoa</taxon>
        <taxon>Ecdysozoa</taxon>
        <taxon>Arthropoda</taxon>
        <taxon>Hexapoda</taxon>
        <taxon>Insecta</taxon>
        <taxon>Pterygota</taxon>
        <taxon>Neoptera</taxon>
        <taxon>Endopterygota</taxon>
        <taxon>Diptera</taxon>
        <taxon>Nematocera</taxon>
        <taxon>Chironomoidea</taxon>
        <taxon>Ceratopogonidae</taxon>
        <taxon>Ceratopogoninae</taxon>
        <taxon>Culicoides</taxon>
        <taxon>Monoculicoides</taxon>
    </lineage>
</organism>
<evidence type="ECO:0000313" key="3">
    <source>
        <dbReference type="EMBL" id="SSX31234.1"/>
    </source>
</evidence>
<dbReference type="InterPro" id="IPR032675">
    <property type="entry name" value="LRR_dom_sf"/>
</dbReference>
<proteinExistence type="predicted"/>
<dbReference type="PANTHER" id="PTHR13318">
    <property type="entry name" value="PARTNER OF PAIRED, ISOFORM B-RELATED"/>
    <property type="match status" value="1"/>
</dbReference>
<name>A0A336L558_CULSO</name>
<dbReference type="VEuPathDB" id="VectorBase:CSON003448"/>
<dbReference type="OMA" id="MSWDGAG"/>
<dbReference type="SUPFAM" id="SSF52047">
    <property type="entry name" value="RNI-like"/>
    <property type="match status" value="1"/>
</dbReference>
<dbReference type="EMBL" id="UFQT01001628">
    <property type="protein sequence ID" value="SSX31234.1"/>
    <property type="molecule type" value="Genomic_DNA"/>
</dbReference>
<dbReference type="AlphaFoldDB" id="A0A336L558"/>
<dbReference type="GO" id="GO:0031146">
    <property type="term" value="P:SCF-dependent proteasomal ubiquitin-dependent protein catabolic process"/>
    <property type="evidence" value="ECO:0007669"/>
    <property type="project" value="TreeGrafter"/>
</dbReference>
<protein>
    <submittedName>
        <fullName evidence="2">CSON003448 protein</fullName>
    </submittedName>
</protein>
<gene>
    <name evidence="2" type="primary">CSON003448</name>
</gene>
<sequence length="261" mass="30363">MDNLNYYDKKYTVPSLYRTCIRNIASNLMYFKHDKKYLEVLPAYMKNSIIRLVTKIYGGFQDNEILRLLLNSELEDLDLTICRVNDRLLEDLRRCTNLRHLVLPPLNSTDCTKETLCDLIPELRHLESLHVRDSLIVDDHVISLIAKYCKNLDLLDLEKCMSITDDAILHLREMKLTKLSLAHTNITDKGIAHIENSELENHLEDFNVKYCNISCAGLNHLRWDKIKYIGFEVVDIDSKPNNSNARKGTGLCWFHRDIVLA</sequence>
<dbReference type="Gene3D" id="3.80.10.10">
    <property type="entry name" value="Ribonuclease Inhibitor"/>
    <property type="match status" value="1"/>
</dbReference>
<dbReference type="InterPro" id="IPR057207">
    <property type="entry name" value="FBXL15_LRR"/>
</dbReference>
<accession>A0A336L558</accession>
<reference evidence="2" key="1">
    <citation type="submission" date="2018-04" db="EMBL/GenBank/DDBJ databases">
        <authorList>
            <person name="Go L.Y."/>
            <person name="Mitchell J.A."/>
        </authorList>
    </citation>
    <scope>NUCLEOTIDE SEQUENCE</scope>
    <source>
        <tissue evidence="2">Whole organism</tissue>
    </source>
</reference>
<dbReference type="Pfam" id="PF25372">
    <property type="entry name" value="DUF7885"/>
    <property type="match status" value="1"/>
</dbReference>
<reference evidence="3" key="2">
    <citation type="submission" date="2018-07" db="EMBL/GenBank/DDBJ databases">
        <authorList>
            <person name="Quirk P.G."/>
            <person name="Krulwich T.A."/>
        </authorList>
    </citation>
    <scope>NUCLEOTIDE SEQUENCE</scope>
</reference>
<evidence type="ECO:0000313" key="2">
    <source>
        <dbReference type="EMBL" id="SSX11669.1"/>
    </source>
</evidence>
<feature type="domain" description="F-box/LRR-repeat protein 15-like leucin rich repeat" evidence="1">
    <location>
        <begin position="133"/>
        <end position="197"/>
    </location>
</feature>
<dbReference type="GO" id="GO:0019005">
    <property type="term" value="C:SCF ubiquitin ligase complex"/>
    <property type="evidence" value="ECO:0007669"/>
    <property type="project" value="TreeGrafter"/>
</dbReference>
<dbReference type="EMBL" id="UFQS01001628">
    <property type="protein sequence ID" value="SSX11669.1"/>
    <property type="molecule type" value="Genomic_DNA"/>
</dbReference>